<comment type="similarity">
    <text evidence="1">Belongs to the CutA family.</text>
</comment>
<evidence type="ECO:0000313" key="2">
    <source>
        <dbReference type="EMBL" id="SNS27323.1"/>
    </source>
</evidence>
<dbReference type="RefSeq" id="WP_089275609.1">
    <property type="nucleotide sequence ID" value="NZ_FZOC01000011.1"/>
</dbReference>
<dbReference type="InterPro" id="IPR015867">
    <property type="entry name" value="N-reg_PII/ATP_PRibTrfase_C"/>
</dbReference>
<gene>
    <name evidence="2" type="ORF">SAMN04488503_0114</name>
</gene>
<dbReference type="GO" id="GO:0005507">
    <property type="term" value="F:copper ion binding"/>
    <property type="evidence" value="ECO:0007669"/>
    <property type="project" value="TreeGrafter"/>
</dbReference>
<evidence type="ECO:0000256" key="1">
    <source>
        <dbReference type="ARBA" id="ARBA00010169"/>
    </source>
</evidence>
<dbReference type="PANTHER" id="PTHR23419:SF8">
    <property type="entry name" value="FI09726P"/>
    <property type="match status" value="1"/>
</dbReference>
<dbReference type="InterPro" id="IPR011322">
    <property type="entry name" value="N-reg_PII-like_a/b"/>
</dbReference>
<dbReference type="GO" id="GO:0010038">
    <property type="term" value="P:response to metal ion"/>
    <property type="evidence" value="ECO:0007669"/>
    <property type="project" value="InterPro"/>
</dbReference>
<evidence type="ECO:0000313" key="3">
    <source>
        <dbReference type="Proteomes" id="UP000198324"/>
    </source>
</evidence>
<dbReference type="EMBL" id="FZOC01000011">
    <property type="protein sequence ID" value="SNS27323.1"/>
    <property type="molecule type" value="Genomic_DNA"/>
</dbReference>
<dbReference type="Gene3D" id="3.30.70.120">
    <property type="match status" value="1"/>
</dbReference>
<protein>
    <submittedName>
        <fullName evidence="2">Divalent cation tolerance protein</fullName>
    </submittedName>
</protein>
<organism evidence="2 3">
    <name type="scientific">Humidesulfovibrio mexicanus</name>
    <dbReference type="NCBI Taxonomy" id="147047"/>
    <lineage>
        <taxon>Bacteria</taxon>
        <taxon>Pseudomonadati</taxon>
        <taxon>Thermodesulfobacteriota</taxon>
        <taxon>Desulfovibrionia</taxon>
        <taxon>Desulfovibrionales</taxon>
        <taxon>Desulfovibrionaceae</taxon>
        <taxon>Humidesulfovibrio</taxon>
    </lineage>
</organism>
<dbReference type="Pfam" id="PF03091">
    <property type="entry name" value="CutA1"/>
    <property type="match status" value="1"/>
</dbReference>
<sequence length="108" mass="11689">MAAFLVYVTAPSLAEAERLARLAVTERLAACANILPGMRSFYWWQGALESAEEAVLVLKTTGELVAPLTEALKRAHSYDCPCVAALPITGGNPDFLRWIEAETAPRPS</sequence>
<dbReference type="SUPFAM" id="SSF54913">
    <property type="entry name" value="GlnB-like"/>
    <property type="match status" value="1"/>
</dbReference>
<dbReference type="InterPro" id="IPR004323">
    <property type="entry name" value="Ion_tolerance_CutA"/>
</dbReference>
<name>A0A239D6W3_9BACT</name>
<dbReference type="Proteomes" id="UP000198324">
    <property type="component" value="Unassembled WGS sequence"/>
</dbReference>
<proteinExistence type="inferred from homology"/>
<reference evidence="2 3" key="1">
    <citation type="submission" date="2017-06" db="EMBL/GenBank/DDBJ databases">
        <authorList>
            <person name="Kim H.J."/>
            <person name="Triplett B.A."/>
        </authorList>
    </citation>
    <scope>NUCLEOTIDE SEQUENCE [LARGE SCALE GENOMIC DNA]</scope>
    <source>
        <strain evidence="2 3">DSM 13116</strain>
    </source>
</reference>
<dbReference type="PANTHER" id="PTHR23419">
    <property type="entry name" value="DIVALENT CATION TOLERANCE CUTA-RELATED"/>
    <property type="match status" value="1"/>
</dbReference>
<dbReference type="OrthoDB" id="37622at2"/>
<keyword evidence="3" id="KW-1185">Reference proteome</keyword>
<dbReference type="AlphaFoldDB" id="A0A239D6W3"/>
<accession>A0A239D6W3</accession>